<reference evidence="1" key="1">
    <citation type="submission" date="2020-08" db="EMBL/GenBank/DDBJ databases">
        <title>Bridging the membrane lipid divide: bacteria of the FCB group superphylum have the potential to synthesize archaeal ether lipids.</title>
        <authorList>
            <person name="Villanueva L."/>
            <person name="von Meijenfeldt F.A.B."/>
            <person name="Westbye A.B."/>
            <person name="Yadav S."/>
            <person name="Hopmans E.C."/>
            <person name="Dutilh B.E."/>
            <person name="Sinninghe Damste J.S."/>
        </authorList>
    </citation>
    <scope>NUCLEOTIDE SEQUENCE</scope>
    <source>
        <strain evidence="1">NIOZ-UU157</strain>
    </source>
</reference>
<organism evidence="1">
    <name type="scientific">Virus NIOZ-UU157</name>
    <dbReference type="NCBI Taxonomy" id="2763269"/>
    <lineage>
        <taxon>Viruses</taxon>
    </lineage>
</organism>
<name>A0A7S9SUQ4_9VIRU</name>
<evidence type="ECO:0000313" key="1">
    <source>
        <dbReference type="EMBL" id="QPI16386.1"/>
    </source>
</evidence>
<sequence>MGKLGKVSTIKKQYNSSQLQTMNSNLAQQGMTRIPGTGVFKYPYKELDGKYRTGIDPDAGYIKRIQDPTEKELEIERVTKLRDKLQAALGEIDLGPRAKFWNYGLSTGVNDSLHIQPVKLLDGDNFYDLSQPLQEIAFSWLRVHPTVASSYQAWERGEFPADTQFYIVNDDIESAIVYKKKQLINRAIISFDSMSIEKKRKVARLLGLPITDDTKEEVVYNQVDSMLKQSEVQSGSFKGLNPVEVFNRFADMKENLLHIKDLIKQAIQHSIYRVKPSGKVYEGEYEVAMDEDELLKYLVDEDHQDDLIVLEKKLKTKKLASV</sequence>
<proteinExistence type="predicted"/>
<gene>
    <name evidence="1" type="ORF">NIOZUU157_00277</name>
</gene>
<dbReference type="EMBL" id="MW030560">
    <property type="protein sequence ID" value="QPI16386.1"/>
    <property type="molecule type" value="Genomic_DNA"/>
</dbReference>
<protein>
    <submittedName>
        <fullName evidence="1">Uncharacterized protein</fullName>
    </submittedName>
</protein>
<accession>A0A7S9SUQ4</accession>